<organism evidence="1">
    <name type="scientific">Sulfolobus neozealandicus</name>
    <dbReference type="NCBI Taxonomy" id="299422"/>
    <lineage>
        <taxon>Archaea</taxon>
        <taxon>Thermoproteota</taxon>
        <taxon>Thermoprotei</taxon>
        <taxon>Sulfolobales</taxon>
        <taxon>Sulfolobaceae</taxon>
        <taxon>Sulfolobus</taxon>
    </lineage>
</organism>
<evidence type="ECO:0000313" key="1">
    <source>
        <dbReference type="EMBL" id="CAH65780.1"/>
    </source>
</evidence>
<sequence length="62" mass="7480">MNPKFEKESKIRIDIPVKKEEYLYLLKVKGNKSWRQFILELAKLYEEMQNNKEKAHEVIAQA</sequence>
<protein>
    <submittedName>
        <fullName evidence="1">Copy number regulation protein</fullName>
    </submittedName>
</protein>
<geneLocation type="plasmid" evidence="1">
    <name>pTIK4</name>
</geneLocation>
<reference evidence="1" key="1">
    <citation type="journal article" date="2005" name="Archaea">
        <title>Novel RepA-MCM proteins encoded in plasmids pTAU4, pORA1 and pTIK4 from Sulfolobus neozealandicus.</title>
        <authorList>
            <person name="Greve B."/>
            <person name="Jensen S."/>
            <person name="Phan H."/>
            <person name="Brugger K."/>
            <person name="Zillig W."/>
            <person name="She Q."/>
            <person name="Garrett R."/>
        </authorList>
    </citation>
    <scope>NUCLEOTIDE SEQUENCE</scope>
    <source>
        <strain evidence="1">4/2</strain>
        <plasmid evidence="1">pTIK4</plasmid>
    </source>
</reference>
<dbReference type="AlphaFoldDB" id="Q5DVF2"/>
<accession>Q5DVF2</accession>
<name>Q5DVF2_9CREN</name>
<proteinExistence type="predicted"/>
<keyword evidence="1" id="KW-0614">Plasmid</keyword>
<dbReference type="EMBL" id="AJ852506">
    <property type="protein sequence ID" value="CAH65780.1"/>
    <property type="molecule type" value="Genomic_DNA"/>
</dbReference>